<keyword evidence="2 5" id="KW-0812">Transmembrane</keyword>
<dbReference type="AlphaFoldDB" id="A0A2T0LEY5"/>
<feature type="transmembrane region" description="Helical" evidence="5">
    <location>
        <begin position="37"/>
        <end position="56"/>
    </location>
</feature>
<evidence type="ECO:0000256" key="5">
    <source>
        <dbReference type="SAM" id="Phobius"/>
    </source>
</evidence>
<keyword evidence="7" id="KW-1185">Reference proteome</keyword>
<dbReference type="Proteomes" id="UP000237797">
    <property type="component" value="Unassembled WGS sequence"/>
</dbReference>
<evidence type="ECO:0000256" key="4">
    <source>
        <dbReference type="ARBA" id="ARBA00023136"/>
    </source>
</evidence>
<keyword evidence="1" id="KW-1003">Cell membrane</keyword>
<evidence type="ECO:0000256" key="1">
    <source>
        <dbReference type="ARBA" id="ARBA00022475"/>
    </source>
</evidence>
<dbReference type="NCBIfam" id="NF002796">
    <property type="entry name" value="PRK02935.1"/>
    <property type="match status" value="1"/>
</dbReference>
<comment type="caution">
    <text evidence="6">The sequence shown here is derived from an EMBL/GenBank/DDBJ whole genome shotgun (WGS) entry which is preliminary data.</text>
</comment>
<dbReference type="RefSeq" id="WP_106345108.1">
    <property type="nucleotide sequence ID" value="NZ_PVNE01000011.1"/>
</dbReference>
<protein>
    <submittedName>
        <fullName evidence="6">Zinc ribbon protein</fullName>
    </submittedName>
</protein>
<evidence type="ECO:0000256" key="2">
    <source>
        <dbReference type="ARBA" id="ARBA00022692"/>
    </source>
</evidence>
<feature type="transmembrane region" description="Helical" evidence="5">
    <location>
        <begin position="12"/>
        <end position="31"/>
    </location>
</feature>
<keyword evidence="4 5" id="KW-0472">Membrane</keyword>
<accession>A0A2T0LEY5</accession>
<evidence type="ECO:0000313" key="6">
    <source>
        <dbReference type="EMBL" id="PRX40730.1"/>
    </source>
</evidence>
<keyword evidence="3 5" id="KW-1133">Transmembrane helix</keyword>
<organism evidence="6 7">
    <name type="scientific">Planifilum fimeticola</name>
    <dbReference type="NCBI Taxonomy" id="201975"/>
    <lineage>
        <taxon>Bacteria</taxon>
        <taxon>Bacillati</taxon>
        <taxon>Bacillota</taxon>
        <taxon>Bacilli</taxon>
        <taxon>Bacillales</taxon>
        <taxon>Thermoactinomycetaceae</taxon>
        <taxon>Planifilum</taxon>
    </lineage>
</organism>
<dbReference type="EMBL" id="PVNE01000011">
    <property type="protein sequence ID" value="PRX40730.1"/>
    <property type="molecule type" value="Genomic_DNA"/>
</dbReference>
<evidence type="ECO:0000256" key="3">
    <source>
        <dbReference type="ARBA" id="ARBA00022989"/>
    </source>
</evidence>
<dbReference type="OrthoDB" id="1653848at2"/>
<gene>
    <name evidence="6" type="ORF">CLV97_11179</name>
</gene>
<sequence>MLFANKINKFRTFGLLFIFLGFAAMYLGFLWPSLHSLFFLLGLIVILGGVGIYFWTGILSMQAVQIECPKCGRTTKILGKMDQCAYCKVYLSLDPKHAPKDTAQPPSAE</sequence>
<reference evidence="6 7" key="1">
    <citation type="submission" date="2018-03" db="EMBL/GenBank/DDBJ databases">
        <title>Genomic Encyclopedia of Archaeal and Bacterial Type Strains, Phase II (KMG-II): from individual species to whole genera.</title>
        <authorList>
            <person name="Goeker M."/>
        </authorList>
    </citation>
    <scope>NUCLEOTIDE SEQUENCE [LARGE SCALE GENOMIC DNA]</scope>
    <source>
        <strain evidence="6 7">DSM 44946</strain>
    </source>
</reference>
<evidence type="ECO:0000313" key="7">
    <source>
        <dbReference type="Proteomes" id="UP000237797"/>
    </source>
</evidence>
<proteinExistence type="predicted"/>
<name>A0A2T0LEY5_9BACL</name>
<dbReference type="InterPro" id="IPR020912">
    <property type="entry name" value="UPF0295"/>
</dbReference>
<dbReference type="Pfam" id="PF11023">
    <property type="entry name" value="DUF2614"/>
    <property type="match status" value="1"/>
</dbReference>